<reference evidence="1 2" key="1">
    <citation type="submission" date="2019-05" db="EMBL/GenBank/DDBJ databases">
        <title>Psychrobacillus vulpis sp. nov., a new species isolated from feces of a red fox that inhabits in The Tablas de Daimiel Natural Park, Albacete, Spain.</title>
        <authorList>
            <person name="Rodriguez M."/>
            <person name="Reina J.C."/>
            <person name="Bejar V."/>
            <person name="Llamas I."/>
        </authorList>
    </citation>
    <scope>NUCLEOTIDE SEQUENCE [LARGE SCALE GENOMIC DNA]</scope>
    <source>
        <strain evidence="1 2">NHI-2</strain>
    </source>
</reference>
<sequence>MINAFRTLYKDRKFTTELQTEEQVREVIKSELLDEFTHPRARLSPEKKLKLALDRISVCTLSDDEKKWIENVYKEEYINLSTEDRT</sequence>
<name>A0A544T7C5_9BACI</name>
<keyword evidence="2" id="KW-1185">Reference proteome</keyword>
<protein>
    <submittedName>
        <fullName evidence="1">Uncharacterized protein</fullName>
    </submittedName>
</protein>
<dbReference type="AlphaFoldDB" id="A0A544T7C5"/>
<organism evidence="1 2">
    <name type="scientific">Psychrobacillus soli</name>
    <dbReference type="NCBI Taxonomy" id="1543965"/>
    <lineage>
        <taxon>Bacteria</taxon>
        <taxon>Bacillati</taxon>
        <taxon>Bacillota</taxon>
        <taxon>Bacilli</taxon>
        <taxon>Bacillales</taxon>
        <taxon>Bacillaceae</taxon>
        <taxon>Psychrobacillus</taxon>
    </lineage>
</organism>
<comment type="caution">
    <text evidence="1">The sequence shown here is derived from an EMBL/GenBank/DDBJ whole genome shotgun (WGS) entry which is preliminary data.</text>
</comment>
<evidence type="ECO:0000313" key="2">
    <source>
        <dbReference type="Proteomes" id="UP000318937"/>
    </source>
</evidence>
<dbReference type="RefSeq" id="WP_142607744.1">
    <property type="nucleotide sequence ID" value="NZ_VDGG01000024.1"/>
</dbReference>
<evidence type="ECO:0000313" key="1">
    <source>
        <dbReference type="EMBL" id="TQR13362.1"/>
    </source>
</evidence>
<dbReference type="Proteomes" id="UP000318937">
    <property type="component" value="Unassembled WGS sequence"/>
</dbReference>
<dbReference type="EMBL" id="VDGG01000024">
    <property type="protein sequence ID" value="TQR13362.1"/>
    <property type="molecule type" value="Genomic_DNA"/>
</dbReference>
<gene>
    <name evidence="1" type="ORF">FG383_12600</name>
</gene>
<proteinExistence type="predicted"/>
<dbReference type="OrthoDB" id="2454083at2"/>
<accession>A0A544T7C5</accession>